<accession>A0A385PX84</accession>
<comment type="similarity">
    <text evidence="2 4">Belongs to the trans-sulfuration enzymes family.</text>
</comment>
<dbReference type="GO" id="GO:0016846">
    <property type="term" value="F:carbon-sulfur lyase activity"/>
    <property type="evidence" value="ECO:0007669"/>
    <property type="project" value="TreeGrafter"/>
</dbReference>
<dbReference type="RefSeq" id="WP_111523913.1">
    <property type="nucleotide sequence ID" value="NZ_CP032364.1"/>
</dbReference>
<name>A0A385PX84_9FIRM</name>
<dbReference type="InterPro" id="IPR015421">
    <property type="entry name" value="PyrdxlP-dep_Trfase_major"/>
</dbReference>
<dbReference type="PANTHER" id="PTHR11808:SF90">
    <property type="entry name" value="CYSTATHIONINE GAMMA-SYNTHASE"/>
    <property type="match status" value="1"/>
</dbReference>
<dbReference type="InterPro" id="IPR015422">
    <property type="entry name" value="PyrdxlP-dep_Trfase_small"/>
</dbReference>
<keyword evidence="6" id="KW-1185">Reference proteome</keyword>
<dbReference type="SUPFAM" id="SSF53383">
    <property type="entry name" value="PLP-dependent transferases"/>
    <property type="match status" value="1"/>
</dbReference>
<dbReference type="AlphaFoldDB" id="A0A385PX84"/>
<evidence type="ECO:0000313" key="6">
    <source>
        <dbReference type="Proteomes" id="UP000265562"/>
    </source>
</evidence>
<keyword evidence="3 4" id="KW-0663">Pyridoxal phosphate</keyword>
<dbReference type="GO" id="GO:0016740">
    <property type="term" value="F:transferase activity"/>
    <property type="evidence" value="ECO:0007669"/>
    <property type="project" value="UniProtKB-KW"/>
</dbReference>
<dbReference type="Gene3D" id="3.40.640.10">
    <property type="entry name" value="Type I PLP-dependent aspartate aminotransferase-like (Major domain)"/>
    <property type="match status" value="1"/>
</dbReference>
<dbReference type="CDD" id="cd00614">
    <property type="entry name" value="CGS_like"/>
    <property type="match status" value="1"/>
</dbReference>
<evidence type="ECO:0000256" key="4">
    <source>
        <dbReference type="RuleBase" id="RU362118"/>
    </source>
</evidence>
<dbReference type="Gene3D" id="3.90.1150.10">
    <property type="entry name" value="Aspartate Aminotransferase, domain 1"/>
    <property type="match status" value="1"/>
</dbReference>
<dbReference type="GO" id="GO:0019346">
    <property type="term" value="P:transsulfuration"/>
    <property type="evidence" value="ECO:0007669"/>
    <property type="project" value="InterPro"/>
</dbReference>
<dbReference type="GO" id="GO:0030170">
    <property type="term" value="F:pyridoxal phosphate binding"/>
    <property type="evidence" value="ECO:0007669"/>
    <property type="project" value="InterPro"/>
</dbReference>
<dbReference type="InterPro" id="IPR015424">
    <property type="entry name" value="PyrdxlP-dep_Trfase"/>
</dbReference>
<dbReference type="GO" id="GO:0005737">
    <property type="term" value="C:cytoplasm"/>
    <property type="evidence" value="ECO:0007669"/>
    <property type="project" value="TreeGrafter"/>
</dbReference>
<dbReference type="PIRSF" id="PIRSF001434">
    <property type="entry name" value="CGS"/>
    <property type="match status" value="1"/>
</dbReference>
<reference evidence="5 6" key="1">
    <citation type="submission" date="2018-09" db="EMBL/GenBank/DDBJ databases">
        <title>Genome sequencing of Lachnoanaerobaculum umeaense DSM 23576.</title>
        <authorList>
            <person name="Kook J.-K."/>
            <person name="Park S.-N."/>
            <person name="Lim Y.K."/>
        </authorList>
    </citation>
    <scope>NUCLEOTIDE SEQUENCE [LARGE SCALE GENOMIC DNA]</scope>
    <source>
        <strain evidence="6">DSM 23576 \ CCUG 58757</strain>
    </source>
</reference>
<organism evidence="5 6">
    <name type="scientific">Lachnoanaerobaculum umeaense</name>
    <dbReference type="NCBI Taxonomy" id="617123"/>
    <lineage>
        <taxon>Bacteria</taxon>
        <taxon>Bacillati</taxon>
        <taxon>Bacillota</taxon>
        <taxon>Clostridia</taxon>
        <taxon>Lachnospirales</taxon>
        <taxon>Lachnospiraceae</taxon>
        <taxon>Lachnoanaerobaculum</taxon>
    </lineage>
</organism>
<proteinExistence type="inferred from homology"/>
<evidence type="ECO:0000256" key="2">
    <source>
        <dbReference type="ARBA" id="ARBA00009077"/>
    </source>
</evidence>
<evidence type="ECO:0000256" key="1">
    <source>
        <dbReference type="ARBA" id="ARBA00001933"/>
    </source>
</evidence>
<dbReference type="InterPro" id="IPR000277">
    <property type="entry name" value="Cys/Met-Metab_PyrdxlP-dep_enz"/>
</dbReference>
<sequence>MNIETLCVHSLNEDKKAHAYGAMTVPIFQTATFSHPGVGESTGYDYSRQSNPTRTELEDCISALEGAYDTVATSTGMAACSLVLELFNAGDHIISQEDIYGGSTRLFNTLGVERGRKFSYVNTTKPENVLNAINENTKAIFIETPSNPTMLVTDIREIAKIARENNLLLIVDNTFLSPYFQNPIKLGADIVIHSGTKYIAGHNDTLAGFVCTANEELSEKIRFMYKTIGPSLSPFDSFLTLRGLKTLAIRMDRIQENALKIANFLKTNKKITNVYYVGLPEHPGHDINKAQSRGFGGMIAFTTDTAKTARDAFEKLEIIKYAESLGGVESLITFPMIQTHADVAVEVRERLGITDTFLRLSVGIENVDDLIKDLERALA</sequence>
<dbReference type="KEGG" id="lua:D4A81_01645"/>
<comment type="cofactor">
    <cofactor evidence="1 4">
        <name>pyridoxal 5'-phosphate</name>
        <dbReference type="ChEBI" id="CHEBI:597326"/>
    </cofactor>
</comment>
<dbReference type="GO" id="GO:0009086">
    <property type="term" value="P:methionine biosynthetic process"/>
    <property type="evidence" value="ECO:0007669"/>
    <property type="project" value="UniProtKB-ARBA"/>
</dbReference>
<dbReference type="PROSITE" id="PS00868">
    <property type="entry name" value="CYS_MET_METAB_PP"/>
    <property type="match status" value="1"/>
</dbReference>
<dbReference type="Pfam" id="PF01053">
    <property type="entry name" value="Cys_Met_Meta_PP"/>
    <property type="match status" value="1"/>
</dbReference>
<protein>
    <submittedName>
        <fullName evidence="5">PLP-dependent transferase</fullName>
    </submittedName>
</protein>
<gene>
    <name evidence="5" type="ORF">D4A81_01645</name>
</gene>
<dbReference type="PANTHER" id="PTHR11808">
    <property type="entry name" value="TRANS-SULFURATION ENZYME FAMILY MEMBER"/>
    <property type="match status" value="1"/>
</dbReference>
<dbReference type="EMBL" id="CP032364">
    <property type="protein sequence ID" value="AYA98741.1"/>
    <property type="molecule type" value="Genomic_DNA"/>
</dbReference>
<dbReference type="InterPro" id="IPR054542">
    <property type="entry name" value="Cys_met_metab_PP"/>
</dbReference>
<keyword evidence="5" id="KW-0808">Transferase</keyword>
<dbReference type="OrthoDB" id="9780685at2"/>
<evidence type="ECO:0000313" key="5">
    <source>
        <dbReference type="EMBL" id="AYA98741.1"/>
    </source>
</evidence>
<evidence type="ECO:0000256" key="3">
    <source>
        <dbReference type="ARBA" id="ARBA00022898"/>
    </source>
</evidence>
<dbReference type="FunFam" id="3.40.640.10:FF:000009">
    <property type="entry name" value="Cystathionine gamma-synthase homolog"/>
    <property type="match status" value="1"/>
</dbReference>
<dbReference type="FunFam" id="3.90.1150.10:FF:000033">
    <property type="entry name" value="Cystathionine gamma-synthase"/>
    <property type="match status" value="1"/>
</dbReference>
<dbReference type="Proteomes" id="UP000265562">
    <property type="component" value="Chromosome"/>
</dbReference>